<feature type="compositionally biased region" description="Basic and acidic residues" evidence="1">
    <location>
        <begin position="155"/>
        <end position="167"/>
    </location>
</feature>
<reference key="1">
    <citation type="submission" date="2007-01" db="EMBL/GenBank/DDBJ databases">
        <title>The Genome Sequence of Puccinia graminis f. sp. tritici Strain CRL 75-36-700-3.</title>
        <authorList>
            <consortium name="The Broad Institute Genome Sequencing Platform"/>
            <person name="Birren B."/>
            <person name="Lander E."/>
            <person name="Galagan J."/>
            <person name="Nusbaum C."/>
            <person name="Devon K."/>
            <person name="Cuomo C."/>
            <person name="Jaffe D."/>
            <person name="Butler J."/>
            <person name="Alvarez P."/>
            <person name="Gnerre S."/>
            <person name="Grabherr M."/>
            <person name="Mauceli E."/>
            <person name="Brockman W."/>
            <person name="Young S."/>
            <person name="LaButti K."/>
            <person name="Sykes S."/>
            <person name="DeCaprio D."/>
            <person name="Crawford M."/>
            <person name="Koehrsen M."/>
            <person name="Engels R."/>
            <person name="Montgomery P."/>
            <person name="Pearson M."/>
            <person name="Howarth C."/>
            <person name="Larson L."/>
            <person name="White J."/>
            <person name="Zeng Q."/>
            <person name="Kodira C."/>
            <person name="Yandava C."/>
            <person name="Alvarado L."/>
            <person name="O'Leary S."/>
            <person name="Szabo L."/>
            <person name="Dean R."/>
            <person name="Schein J."/>
        </authorList>
    </citation>
    <scope>NUCLEOTIDE SEQUENCE</scope>
    <source>
        <strain>CRL 75-36-700-3</strain>
    </source>
</reference>
<evidence type="ECO:0000313" key="3">
    <source>
        <dbReference type="EMBL" id="EFP93661.1"/>
    </source>
</evidence>
<dbReference type="InParanoid" id="E3LAT6"/>
<evidence type="ECO:0000256" key="2">
    <source>
        <dbReference type="SAM" id="Phobius"/>
    </source>
</evidence>
<organism evidence="3 4">
    <name type="scientific">Puccinia graminis f. sp. tritici (strain CRL 75-36-700-3 / race SCCL)</name>
    <name type="common">Black stem rust fungus</name>
    <dbReference type="NCBI Taxonomy" id="418459"/>
    <lineage>
        <taxon>Eukaryota</taxon>
        <taxon>Fungi</taxon>
        <taxon>Dikarya</taxon>
        <taxon>Basidiomycota</taxon>
        <taxon>Pucciniomycotina</taxon>
        <taxon>Pucciniomycetes</taxon>
        <taxon>Pucciniales</taxon>
        <taxon>Pucciniaceae</taxon>
        <taxon>Puccinia</taxon>
    </lineage>
</organism>
<reference evidence="4" key="2">
    <citation type="journal article" date="2011" name="Proc. Natl. Acad. Sci. U.S.A.">
        <title>Obligate biotrophy features unraveled by the genomic analysis of rust fungi.</title>
        <authorList>
            <person name="Duplessis S."/>
            <person name="Cuomo C.A."/>
            <person name="Lin Y.-C."/>
            <person name="Aerts A."/>
            <person name="Tisserant E."/>
            <person name="Veneault-Fourrey C."/>
            <person name="Joly D.L."/>
            <person name="Hacquard S."/>
            <person name="Amselem J."/>
            <person name="Cantarel B.L."/>
            <person name="Chiu R."/>
            <person name="Coutinho P.M."/>
            <person name="Feau N."/>
            <person name="Field M."/>
            <person name="Frey P."/>
            <person name="Gelhaye E."/>
            <person name="Goldberg J."/>
            <person name="Grabherr M.G."/>
            <person name="Kodira C.D."/>
            <person name="Kohler A."/>
            <person name="Kuees U."/>
            <person name="Lindquist E.A."/>
            <person name="Lucas S.M."/>
            <person name="Mago R."/>
            <person name="Mauceli E."/>
            <person name="Morin E."/>
            <person name="Murat C."/>
            <person name="Pangilinan J.L."/>
            <person name="Park R."/>
            <person name="Pearson M."/>
            <person name="Quesneville H."/>
            <person name="Rouhier N."/>
            <person name="Sakthikumar S."/>
            <person name="Salamov A.A."/>
            <person name="Schmutz J."/>
            <person name="Selles B."/>
            <person name="Shapiro H."/>
            <person name="Tanguay P."/>
            <person name="Tuskan G.A."/>
            <person name="Henrissat B."/>
            <person name="Van de Peer Y."/>
            <person name="Rouze P."/>
            <person name="Ellis J.G."/>
            <person name="Dodds P.N."/>
            <person name="Schein J.E."/>
            <person name="Zhong S."/>
            <person name="Hamelin R.C."/>
            <person name="Grigoriev I.V."/>
            <person name="Szabo L.J."/>
            <person name="Martin F."/>
        </authorList>
    </citation>
    <scope>NUCLEOTIDE SEQUENCE [LARGE SCALE GENOMIC DNA]</scope>
    <source>
        <strain evidence="4">CRL 75-36-700-3 / race SCCL</strain>
    </source>
</reference>
<dbReference type="VEuPathDB" id="FungiDB:PGTG_19556"/>
<keyword evidence="2" id="KW-0812">Transmembrane</keyword>
<keyword evidence="4" id="KW-1185">Reference proteome</keyword>
<protein>
    <submittedName>
        <fullName evidence="3">Uncharacterized protein</fullName>
    </submittedName>
</protein>
<accession>E3LAT6</accession>
<sequence length="176" mass="19036">MGHRSRRRYRVIPPYTLGVVTVLLMSYLSDRYRSRAMALVVSGGLSAVGYSIIYVSEPDTGDSENRGSGSSQTKSSSALECFSDYEPGGSQDTSDGGSGWWAERLLRDLLEGIVAETVVKSGSTTTLLLSNTNLSSNSDHSEMSRLSSQNNSRHYTSDKTSASDRKAANHITNSPL</sequence>
<dbReference type="OrthoDB" id="2502402at2759"/>
<keyword evidence="2" id="KW-0472">Membrane</keyword>
<name>E3LAT6_PUCGT</name>
<dbReference type="GeneID" id="10534950"/>
<evidence type="ECO:0000313" key="4">
    <source>
        <dbReference type="Proteomes" id="UP000008783"/>
    </source>
</evidence>
<feature type="region of interest" description="Disordered" evidence="1">
    <location>
        <begin position="59"/>
        <end position="97"/>
    </location>
</feature>
<dbReference type="Proteomes" id="UP000008783">
    <property type="component" value="Unassembled WGS sequence"/>
</dbReference>
<gene>
    <name evidence="3" type="ORF">PGTG_19556</name>
</gene>
<dbReference type="RefSeq" id="XP_003338080.1">
    <property type="nucleotide sequence ID" value="XM_003338032.1"/>
</dbReference>
<feature type="region of interest" description="Disordered" evidence="1">
    <location>
        <begin position="132"/>
        <end position="176"/>
    </location>
</feature>
<proteinExistence type="predicted"/>
<feature type="transmembrane region" description="Helical" evidence="2">
    <location>
        <begin position="12"/>
        <end position="29"/>
    </location>
</feature>
<dbReference type="AlphaFoldDB" id="E3LAT6"/>
<feature type="compositionally biased region" description="Polar residues" evidence="1">
    <location>
        <begin position="144"/>
        <end position="154"/>
    </location>
</feature>
<dbReference type="HOGENOM" id="CLU_1556022_0_0_1"/>
<evidence type="ECO:0000256" key="1">
    <source>
        <dbReference type="SAM" id="MobiDB-lite"/>
    </source>
</evidence>
<feature type="compositionally biased region" description="Low complexity" evidence="1">
    <location>
        <begin position="68"/>
        <end position="77"/>
    </location>
</feature>
<keyword evidence="2" id="KW-1133">Transmembrane helix</keyword>
<dbReference type="EMBL" id="DS178402">
    <property type="protein sequence ID" value="EFP93661.1"/>
    <property type="molecule type" value="Genomic_DNA"/>
</dbReference>
<dbReference type="KEGG" id="pgr:PGTG_19556"/>